<organism evidence="7 8">
    <name type="scientific">Shimia thalassica</name>
    <dbReference type="NCBI Taxonomy" id="1715693"/>
    <lineage>
        <taxon>Bacteria</taxon>
        <taxon>Pseudomonadati</taxon>
        <taxon>Pseudomonadota</taxon>
        <taxon>Alphaproteobacteria</taxon>
        <taxon>Rhodobacterales</taxon>
        <taxon>Roseobacteraceae</taxon>
    </lineage>
</organism>
<sequence length="476" mass="50772">MTYSHTDAFYIDRAWVSPLGSNVIDVIDPATEAPFAQLAMGSQSDVDRAVAAAKAAFPAWSQTSREERLAVISRILDVYKRRFEEFAQAISTEMGAPISFSRDEQAAVGVSHLEAVIDALKDFTFEETLENGDLLVRGPIGVCGLITPWNWPVNQIVLKVIPALAAGCTMVLKPSELTPISAILYAEVLHEAGVPAGVFNLVHGEGPVVGAALSRHPDVAMMSFTGSTRGGVAVTHDSADLVKRVALELGGKSANLIFADADVDAMVTAGVQMCMGNTGQSCDAPTRMLVERSVYDQAVDVAIKACNAITVGAPDQEGDHIGPLTSQMQFDKVQAMIQMALDEGARLIAGGLGRPEGFDTGYYVRPTVFADIHNDMRIAREEVFGPVLVMIPFDTEEDAIRIANDTPYGLSSYLSSGDPDRIRRVALRLEAGNVNVNGGYIAAGSPFGGYKQSGIGREGGELGLEEFLEAKAISVY</sequence>
<protein>
    <submittedName>
        <fullName evidence="7">3-succinoylsemialdehyde-pyridine dehydrogenase</fullName>
        <ecNumber evidence="7">1.2.1.83</ecNumber>
    </submittedName>
</protein>
<gene>
    <name evidence="7" type="primary">ald_2</name>
    <name evidence="7" type="ORF">PH7735_01371</name>
</gene>
<dbReference type="SUPFAM" id="SSF53720">
    <property type="entry name" value="ALDH-like"/>
    <property type="match status" value="1"/>
</dbReference>
<evidence type="ECO:0000256" key="1">
    <source>
        <dbReference type="ARBA" id="ARBA00009986"/>
    </source>
</evidence>
<keyword evidence="3" id="KW-0558">Oxidation</keyword>
<dbReference type="GO" id="GO:0016620">
    <property type="term" value="F:oxidoreductase activity, acting on the aldehyde or oxo group of donors, NAD or NADP as acceptor"/>
    <property type="evidence" value="ECO:0007669"/>
    <property type="project" value="InterPro"/>
</dbReference>
<dbReference type="InterPro" id="IPR016161">
    <property type="entry name" value="Ald_DH/histidinol_DH"/>
</dbReference>
<name>A0A0P1IFV8_9RHOB</name>
<dbReference type="CDD" id="cd07138">
    <property type="entry name" value="ALDH_CddD_SSP0762"/>
    <property type="match status" value="1"/>
</dbReference>
<dbReference type="FunFam" id="3.40.605.10:FF:000026">
    <property type="entry name" value="Aldehyde dehydrogenase, putative"/>
    <property type="match status" value="1"/>
</dbReference>
<evidence type="ECO:0000313" key="8">
    <source>
        <dbReference type="Proteomes" id="UP000051870"/>
    </source>
</evidence>
<dbReference type="InterPro" id="IPR016162">
    <property type="entry name" value="Ald_DH_N"/>
</dbReference>
<dbReference type="PANTHER" id="PTHR42804">
    <property type="entry name" value="ALDEHYDE DEHYDROGENASE"/>
    <property type="match status" value="1"/>
</dbReference>
<dbReference type="Pfam" id="PF00171">
    <property type="entry name" value="Aldedh"/>
    <property type="match status" value="1"/>
</dbReference>
<dbReference type="AlphaFoldDB" id="A0A0P1IFV8"/>
<dbReference type="PANTHER" id="PTHR42804:SF1">
    <property type="entry name" value="ALDEHYDE DEHYDROGENASE-RELATED"/>
    <property type="match status" value="1"/>
</dbReference>
<evidence type="ECO:0000313" key="7">
    <source>
        <dbReference type="EMBL" id="CUJ91459.1"/>
    </source>
</evidence>
<evidence type="ECO:0000259" key="6">
    <source>
        <dbReference type="Pfam" id="PF00171"/>
    </source>
</evidence>
<accession>A0A0P1IFV8</accession>
<dbReference type="FunFam" id="3.40.309.10:FF:000012">
    <property type="entry name" value="Betaine aldehyde dehydrogenase"/>
    <property type="match status" value="1"/>
</dbReference>
<keyword evidence="2 5" id="KW-0560">Oxidoreductase</keyword>
<dbReference type="FunFam" id="3.40.605.10:FF:000007">
    <property type="entry name" value="NAD/NADP-dependent betaine aldehyde dehydrogenase"/>
    <property type="match status" value="1"/>
</dbReference>
<dbReference type="InterPro" id="IPR016163">
    <property type="entry name" value="Ald_DH_C"/>
</dbReference>
<evidence type="ECO:0000256" key="2">
    <source>
        <dbReference type="ARBA" id="ARBA00023002"/>
    </source>
</evidence>
<feature type="active site" evidence="4">
    <location>
        <position position="248"/>
    </location>
</feature>
<dbReference type="EMBL" id="CYTW01000001">
    <property type="protein sequence ID" value="CUJ91459.1"/>
    <property type="molecule type" value="Genomic_DNA"/>
</dbReference>
<dbReference type="Gene3D" id="3.40.605.10">
    <property type="entry name" value="Aldehyde Dehydrogenase, Chain A, domain 1"/>
    <property type="match status" value="1"/>
</dbReference>
<dbReference type="RefSeq" id="WP_058310509.1">
    <property type="nucleotide sequence ID" value="NZ_CYTW01000001.1"/>
</dbReference>
<dbReference type="InterPro" id="IPR015590">
    <property type="entry name" value="Aldehyde_DH_dom"/>
</dbReference>
<proteinExistence type="inferred from homology"/>
<reference evidence="8" key="1">
    <citation type="submission" date="2015-09" db="EMBL/GenBank/DDBJ databases">
        <authorList>
            <person name="Rodrigo-Torres Lidia"/>
            <person name="Arahal R.David."/>
        </authorList>
    </citation>
    <scope>NUCLEOTIDE SEQUENCE [LARGE SCALE GENOMIC DNA]</scope>
    <source>
        <strain evidence="8">CECT 7735</strain>
    </source>
</reference>
<dbReference type="GeneID" id="83880427"/>
<dbReference type="Gene3D" id="3.40.309.10">
    <property type="entry name" value="Aldehyde Dehydrogenase, Chain A, domain 2"/>
    <property type="match status" value="1"/>
</dbReference>
<evidence type="ECO:0000256" key="4">
    <source>
        <dbReference type="PROSITE-ProRule" id="PRU10007"/>
    </source>
</evidence>
<evidence type="ECO:0000256" key="5">
    <source>
        <dbReference type="RuleBase" id="RU003345"/>
    </source>
</evidence>
<comment type="similarity">
    <text evidence="1 5">Belongs to the aldehyde dehydrogenase family.</text>
</comment>
<dbReference type="InterPro" id="IPR029510">
    <property type="entry name" value="Ald_DH_CS_GLU"/>
</dbReference>
<feature type="domain" description="Aldehyde dehydrogenase" evidence="6">
    <location>
        <begin position="15"/>
        <end position="473"/>
    </location>
</feature>
<dbReference type="EC" id="1.2.1.83" evidence="7"/>
<keyword evidence="8" id="KW-1185">Reference proteome</keyword>
<dbReference type="Proteomes" id="UP000051870">
    <property type="component" value="Unassembled WGS sequence"/>
</dbReference>
<dbReference type="STRING" id="1715693.PH7735_01371"/>
<evidence type="ECO:0000256" key="3">
    <source>
        <dbReference type="ARBA" id="ARBA00023097"/>
    </source>
</evidence>
<dbReference type="PROSITE" id="PS00687">
    <property type="entry name" value="ALDEHYDE_DEHYDR_GLU"/>
    <property type="match status" value="1"/>
</dbReference>